<keyword evidence="4" id="KW-0472">Membrane</keyword>
<dbReference type="GO" id="GO:0000160">
    <property type="term" value="P:phosphorelay signal transduction system"/>
    <property type="evidence" value="ECO:0007669"/>
    <property type="project" value="UniProtKB-KW"/>
</dbReference>
<dbReference type="EMBL" id="CACVAV010000045">
    <property type="protein sequence ID" value="CAA6802718.1"/>
    <property type="molecule type" value="Genomic_DNA"/>
</dbReference>
<dbReference type="InterPro" id="IPR015168">
    <property type="entry name" value="SsuA/THI5"/>
</dbReference>
<dbReference type="PROSITE" id="PS50110">
    <property type="entry name" value="RESPONSE_REGULATORY"/>
    <property type="match status" value="1"/>
</dbReference>
<evidence type="ECO:0000313" key="6">
    <source>
        <dbReference type="EMBL" id="CAA6802718.1"/>
    </source>
</evidence>
<protein>
    <recommendedName>
        <fullName evidence="5">Response regulatory domain-containing protein</fullName>
    </recommendedName>
</protein>
<dbReference type="AlphaFoldDB" id="A0A6S6SIS0"/>
<feature type="domain" description="Response regulatory" evidence="5">
    <location>
        <begin position="419"/>
        <end position="533"/>
    </location>
</feature>
<dbReference type="SUPFAM" id="SSF52172">
    <property type="entry name" value="CheY-like"/>
    <property type="match status" value="1"/>
</dbReference>
<accession>A0A6S6SIS0</accession>
<evidence type="ECO:0000259" key="5">
    <source>
        <dbReference type="PROSITE" id="PS50110"/>
    </source>
</evidence>
<dbReference type="PANTHER" id="PTHR45339">
    <property type="entry name" value="HYBRID SIGNAL TRANSDUCTION HISTIDINE KINASE J"/>
    <property type="match status" value="1"/>
</dbReference>
<organism evidence="6">
    <name type="scientific">uncultured Thiotrichaceae bacterium</name>
    <dbReference type="NCBI Taxonomy" id="298394"/>
    <lineage>
        <taxon>Bacteria</taxon>
        <taxon>Pseudomonadati</taxon>
        <taxon>Pseudomonadota</taxon>
        <taxon>Gammaproteobacteria</taxon>
        <taxon>Thiotrichales</taxon>
        <taxon>Thiotrichaceae</taxon>
        <taxon>environmental samples</taxon>
    </lineage>
</organism>
<dbReference type="SUPFAM" id="SSF53850">
    <property type="entry name" value="Periplasmic binding protein-like II"/>
    <property type="match status" value="1"/>
</dbReference>
<proteinExistence type="predicted"/>
<dbReference type="Gene3D" id="3.40.50.2300">
    <property type="match status" value="1"/>
</dbReference>
<dbReference type="InterPro" id="IPR001789">
    <property type="entry name" value="Sig_transdc_resp-reg_receiver"/>
</dbReference>
<evidence type="ECO:0000256" key="2">
    <source>
        <dbReference type="ARBA" id="ARBA00023012"/>
    </source>
</evidence>
<gene>
    <name evidence="6" type="ORF">HELGO_WM72463</name>
</gene>
<dbReference type="InterPro" id="IPR011006">
    <property type="entry name" value="CheY-like_superfamily"/>
</dbReference>
<feature type="modified residue" description="4-aspartylphosphate" evidence="3">
    <location>
        <position position="468"/>
    </location>
</feature>
<dbReference type="PANTHER" id="PTHR45339:SF1">
    <property type="entry name" value="HYBRID SIGNAL TRANSDUCTION HISTIDINE KINASE J"/>
    <property type="match status" value="1"/>
</dbReference>
<keyword evidence="4" id="KW-0812">Transmembrane</keyword>
<sequence>PIEKVLAGHESFYGVEAGELLYERLLGKPLIAVASIYQHSPSALITLKSSDFLTPHDLAGKRIGMQVKQQNIVEVAAMFVHEGVSLEALQLTANLPHPQGLQSLQDNALDADYGYLTSEPYLIKQAGEEAHYIRPISYGIDFYGDALFTTEQELRKNPDRVAAMHRSVVKGWEYAMRHPDEIIAIILKHYASPEYPRDFLQYEAEQTEKLMHPDIVAVGHMNPDRWNRMADIMMNLKLVDNTQYLKGFLYDPDNPGAGWLNSVVYMLALSLLLLLMLGLGLFWLVRRLHLSVERKTETLHQEVELRTLAEQKLNHYSAVLEERLIARSNELTEKDKTLSLLESQMDVAHKDNSRLLNQINDNLEPVLSVMDEMMAQLKTEKPDGQARYANWKERLSSALDELRKAIPASRLLESGPERQALLVEDDELNQLVARELLNLIDISAVIASDGYQALKILQNQSFDLIFMDINMPGIDGYETARRIRAGGNTTPIIALTATTVAGSRERCLEAGMDDYLSKPFELRDLKTVSERWVDAKAVAMPVAGVGK</sequence>
<dbReference type="CDD" id="cd17546">
    <property type="entry name" value="REC_hyHK_CKI1_RcsC-like"/>
    <property type="match status" value="1"/>
</dbReference>
<feature type="non-terminal residue" evidence="6">
    <location>
        <position position="1"/>
    </location>
</feature>
<evidence type="ECO:0000256" key="1">
    <source>
        <dbReference type="ARBA" id="ARBA00022553"/>
    </source>
</evidence>
<name>A0A6S6SIS0_9GAMM</name>
<keyword evidence="4" id="KW-1133">Transmembrane helix</keyword>
<feature type="transmembrane region" description="Helical" evidence="4">
    <location>
        <begin position="263"/>
        <end position="285"/>
    </location>
</feature>
<evidence type="ECO:0000256" key="3">
    <source>
        <dbReference type="PROSITE-ProRule" id="PRU00169"/>
    </source>
</evidence>
<dbReference type="Pfam" id="PF00072">
    <property type="entry name" value="Response_reg"/>
    <property type="match status" value="1"/>
</dbReference>
<dbReference type="Gene3D" id="3.40.190.10">
    <property type="entry name" value="Periplasmic binding protein-like II"/>
    <property type="match status" value="2"/>
</dbReference>
<reference evidence="6" key="1">
    <citation type="submission" date="2020-01" db="EMBL/GenBank/DDBJ databases">
        <authorList>
            <person name="Meier V. D."/>
            <person name="Meier V D."/>
        </authorList>
    </citation>
    <scope>NUCLEOTIDE SEQUENCE</scope>
    <source>
        <strain evidence="6">HLG_WM_MAG_08</strain>
    </source>
</reference>
<keyword evidence="1 3" id="KW-0597">Phosphoprotein</keyword>
<evidence type="ECO:0000256" key="4">
    <source>
        <dbReference type="SAM" id="Phobius"/>
    </source>
</evidence>
<keyword evidence="2" id="KW-0902">Two-component regulatory system</keyword>
<dbReference type="SMART" id="SM00448">
    <property type="entry name" value="REC"/>
    <property type="match status" value="1"/>
</dbReference>
<dbReference type="Pfam" id="PF09084">
    <property type="entry name" value="NMT1"/>
    <property type="match status" value="1"/>
</dbReference>